<accession>A0A448GWI9</accession>
<feature type="transmembrane region" description="Helical" evidence="1">
    <location>
        <begin position="86"/>
        <end position="107"/>
    </location>
</feature>
<evidence type="ECO:0000313" key="2">
    <source>
        <dbReference type="EMBL" id="VEG13166.1"/>
    </source>
</evidence>
<evidence type="ECO:0000313" key="3">
    <source>
        <dbReference type="Proteomes" id="UP000274100"/>
    </source>
</evidence>
<dbReference type="EMBL" id="LR134343">
    <property type="protein sequence ID" value="VEG13166.1"/>
    <property type="molecule type" value="Genomic_DNA"/>
</dbReference>
<dbReference type="Proteomes" id="UP000274100">
    <property type="component" value="Chromosome"/>
</dbReference>
<organism evidence="2 3">
    <name type="scientific">Moraxella cuniculi</name>
    <dbReference type="NCBI Taxonomy" id="34061"/>
    <lineage>
        <taxon>Bacteria</taxon>
        <taxon>Pseudomonadati</taxon>
        <taxon>Pseudomonadota</taxon>
        <taxon>Gammaproteobacteria</taxon>
        <taxon>Moraxellales</taxon>
        <taxon>Moraxellaceae</taxon>
        <taxon>Moraxella</taxon>
    </lineage>
</organism>
<keyword evidence="1" id="KW-0812">Transmembrane</keyword>
<protein>
    <submittedName>
        <fullName evidence="2">Uncharacterized protein</fullName>
    </submittedName>
</protein>
<dbReference type="KEGG" id="mcun:NCTC10297_01128"/>
<sequence>MTVNVSDLWLIGVNFPKTILNHKKITDFFEKYLTFCQKKVYNYYYSTKNMGVCMNMPLLSAIFTIAFTVSIGILLIIAFVTGFDKASHIIGCIVIGAVISLPLAILVTKKINRLTGEPTHAPKR</sequence>
<gene>
    <name evidence="2" type="ORF">NCTC10297_01128</name>
</gene>
<keyword evidence="1" id="KW-1133">Transmembrane helix</keyword>
<evidence type="ECO:0000256" key="1">
    <source>
        <dbReference type="SAM" id="Phobius"/>
    </source>
</evidence>
<name>A0A448GWI9_9GAMM</name>
<dbReference type="AlphaFoldDB" id="A0A448GWI9"/>
<proteinExistence type="predicted"/>
<reference evidence="2 3" key="1">
    <citation type="submission" date="2018-12" db="EMBL/GenBank/DDBJ databases">
        <authorList>
            <consortium name="Pathogen Informatics"/>
        </authorList>
    </citation>
    <scope>NUCLEOTIDE SEQUENCE [LARGE SCALE GENOMIC DNA]</scope>
    <source>
        <strain evidence="2 3">NCTC10297</strain>
    </source>
</reference>
<feature type="transmembrane region" description="Helical" evidence="1">
    <location>
        <begin position="58"/>
        <end position="80"/>
    </location>
</feature>
<keyword evidence="1" id="KW-0472">Membrane</keyword>